<dbReference type="RefSeq" id="WP_313866839.1">
    <property type="nucleotide sequence ID" value="NZ_CP132507.1"/>
</dbReference>
<organism evidence="1 2">
    <name type="scientific">Rhodoferax mekongensis</name>
    <dbReference type="NCBI Taxonomy" id="3068341"/>
    <lineage>
        <taxon>Bacteria</taxon>
        <taxon>Pseudomonadati</taxon>
        <taxon>Pseudomonadota</taxon>
        <taxon>Betaproteobacteria</taxon>
        <taxon>Burkholderiales</taxon>
        <taxon>Comamonadaceae</taxon>
        <taxon>Rhodoferax</taxon>
    </lineage>
</organism>
<proteinExistence type="predicted"/>
<dbReference type="Pfam" id="PF13289">
    <property type="entry name" value="SIR2_2"/>
    <property type="match status" value="1"/>
</dbReference>
<keyword evidence="2" id="KW-1185">Reference proteome</keyword>
<protein>
    <submittedName>
        <fullName evidence="1">SIR2 family protein</fullName>
    </submittedName>
</protein>
<reference evidence="1 2" key="1">
    <citation type="submission" date="2023-08" db="EMBL/GenBank/DDBJ databases">
        <title>Rhodoferax potami sp. nov. and Rhodoferax mekongensis sp. nov., isolated from the Mekong River in Thailand.</title>
        <authorList>
            <person name="Kitikhun S."/>
            <person name="Charoenyingcharoen P."/>
            <person name="Siriarchawattana P."/>
            <person name="Likhitrattanapisal S."/>
            <person name="Nilsakha T."/>
            <person name="Chanpet A."/>
            <person name="Rattanawaree P."/>
            <person name="Ingsriswang S."/>
        </authorList>
    </citation>
    <scope>NUCLEOTIDE SEQUENCE [LARGE SCALE GENOMIC DNA]</scope>
    <source>
        <strain evidence="1 2">TBRC 17307</strain>
    </source>
</reference>
<dbReference type="Proteomes" id="UP001302257">
    <property type="component" value="Chromosome"/>
</dbReference>
<sequence length="388" mass="43117">MFEKGIHLSSTIDLHNNHNVYILGAGFSRLNGLPLINDFMLRMRDALEYHAQRGHRRECDAIKDVLEFRLNASSAAYRVQIDLENIEELFSLASASPTPIEENIRVAIAATLDFCGQSGPDRVAEFRAPDYVYIDKANWSCSASQTLPPEWHWRAPAYEYIVNGMLGNSQGLAGKLENTFITFNYDQIIENALTGLGVAYDLGLDGDSKSNNGTETRLLKLHGSMNWALPKRARSIVQVFDDYRQVIDAGLTPHLVPPTWKKDSAGSFTSIWRHALKALTDATRVVIVGFSMPPTDMHFKYLLATGLQKNYSLREIVFVSPGEGLSLVKSRCESLFAGNLQIGSQLRFVDSTIEAFMGQGTLQQRVWSISRPLPESVQGLSFGVGGQL</sequence>
<accession>A0ABZ0AWH9</accession>
<evidence type="ECO:0000313" key="2">
    <source>
        <dbReference type="Proteomes" id="UP001302257"/>
    </source>
</evidence>
<evidence type="ECO:0000313" key="1">
    <source>
        <dbReference type="EMBL" id="WNO03968.1"/>
    </source>
</evidence>
<dbReference type="EMBL" id="CP132507">
    <property type="protein sequence ID" value="WNO03968.1"/>
    <property type="molecule type" value="Genomic_DNA"/>
</dbReference>
<gene>
    <name evidence="1" type="ORF">RAN89_13755</name>
</gene>
<name>A0ABZ0AWH9_9BURK</name>